<proteinExistence type="predicted"/>
<name>A0A0E0G7B9_ORYNI</name>
<dbReference type="EnsemblPlants" id="ONIVA02G20080.1">
    <property type="protein sequence ID" value="ONIVA02G20080.1"/>
    <property type="gene ID" value="ONIVA02G20080"/>
</dbReference>
<evidence type="ECO:0000313" key="1">
    <source>
        <dbReference type="EnsemblPlants" id="ONIVA02G20080.1"/>
    </source>
</evidence>
<dbReference type="HOGENOM" id="CLU_1771047_0_0_1"/>
<organism evidence="1">
    <name type="scientific">Oryza nivara</name>
    <name type="common">Indian wild rice</name>
    <name type="synonym">Oryza sativa f. spontanea</name>
    <dbReference type="NCBI Taxonomy" id="4536"/>
    <lineage>
        <taxon>Eukaryota</taxon>
        <taxon>Viridiplantae</taxon>
        <taxon>Streptophyta</taxon>
        <taxon>Embryophyta</taxon>
        <taxon>Tracheophyta</taxon>
        <taxon>Spermatophyta</taxon>
        <taxon>Magnoliopsida</taxon>
        <taxon>Liliopsida</taxon>
        <taxon>Poales</taxon>
        <taxon>Poaceae</taxon>
        <taxon>BOP clade</taxon>
        <taxon>Oryzoideae</taxon>
        <taxon>Oryzeae</taxon>
        <taxon>Oryzinae</taxon>
        <taxon>Oryza</taxon>
    </lineage>
</organism>
<protein>
    <submittedName>
        <fullName evidence="1">Uncharacterized protein</fullName>
    </submittedName>
</protein>
<dbReference type="AlphaFoldDB" id="A0A0E0G7B9"/>
<accession>A0A0E0G7B9</accession>
<dbReference type="Proteomes" id="UP000006591">
    <property type="component" value="Chromosome 2"/>
</dbReference>
<dbReference type="Gramene" id="ONIVA02G20080.1">
    <property type="protein sequence ID" value="ONIVA02G20080.1"/>
    <property type="gene ID" value="ONIVA02G20080"/>
</dbReference>
<sequence length="147" mass="16916">MGWEHLPLLDREREGGVGARPVRIGSPVRFFPLSDGGTCCRWIGKEKGEGREAGQEGLLQRDNEVGRHRWRCSPSVAVAATHSCWSRRVPPPEDQNCHLSHRRNNWRHPGREEERVLSGGSGGRRRNERIRMGRWIRSDGWRFFNGL</sequence>
<keyword evidence="2" id="KW-1185">Reference proteome</keyword>
<reference evidence="1" key="1">
    <citation type="submission" date="2015-04" db="UniProtKB">
        <authorList>
            <consortium name="EnsemblPlants"/>
        </authorList>
    </citation>
    <scope>IDENTIFICATION</scope>
    <source>
        <strain evidence="1">SL10</strain>
    </source>
</reference>
<reference evidence="1" key="2">
    <citation type="submission" date="2018-04" db="EMBL/GenBank/DDBJ databases">
        <title>OnivRS2 (Oryza nivara Reference Sequence Version 2).</title>
        <authorList>
            <person name="Zhang J."/>
            <person name="Kudrna D."/>
            <person name="Lee S."/>
            <person name="Talag J."/>
            <person name="Rajasekar S."/>
            <person name="Welchert J."/>
            <person name="Hsing Y.-I."/>
            <person name="Wing R.A."/>
        </authorList>
    </citation>
    <scope>NUCLEOTIDE SEQUENCE [LARGE SCALE GENOMIC DNA]</scope>
    <source>
        <strain evidence="1">SL10</strain>
    </source>
</reference>
<evidence type="ECO:0000313" key="2">
    <source>
        <dbReference type="Proteomes" id="UP000006591"/>
    </source>
</evidence>